<feature type="compositionally biased region" description="Low complexity" evidence="4">
    <location>
        <begin position="116"/>
        <end position="179"/>
    </location>
</feature>
<dbReference type="Gene3D" id="2.40.50.140">
    <property type="entry name" value="Nucleic acid-binding proteins"/>
    <property type="match status" value="1"/>
</dbReference>
<evidence type="ECO:0000313" key="5">
    <source>
        <dbReference type="EMBL" id="QIX58982.1"/>
    </source>
</evidence>
<dbReference type="Pfam" id="PF00436">
    <property type="entry name" value="SSB"/>
    <property type="match status" value="1"/>
</dbReference>
<keyword evidence="1 2" id="KW-0238">DNA-binding</keyword>
<dbReference type="Proteomes" id="UP000503169">
    <property type="component" value="Chromosome"/>
</dbReference>
<reference evidence="5 6" key="1">
    <citation type="submission" date="2020-04" db="EMBL/GenBank/DDBJ databases">
        <title>Novel strain L. Fermentum HFD1 producer antibacterial peptides.</title>
        <authorList>
            <person name="Ozhegov G.D."/>
            <person name="Pavlova A.S."/>
            <person name="Zhuravleva D.E."/>
            <person name="Gogoleva N.V."/>
            <person name="Shagimardanova E.I."/>
            <person name="Markelova M.I."/>
            <person name="Yarullina D.R."/>
            <person name="Kayumov A.R."/>
        </authorList>
    </citation>
    <scope>NUCLEOTIDE SEQUENCE [LARGE SCALE GENOMIC DNA]</scope>
    <source>
        <strain evidence="5 6">HFD1</strain>
    </source>
</reference>
<accession>A0AAJ4GGF9</accession>
<sequence length="212" mass="23443">MSEATIQFQGRLTNEPQQRQVGNYTVTNIDVAVDGSRKDQQGNTKTEYYRVAVWGNRGDFVRNYLHKGQPVMVSGTLTTHQYKRNDGGTGISLDVRADHVDFVLSQPRNQQGGNLPQGPAPQYNQQPNQAPQQYNQQPNQAPQQFNQQQNQAPQYNQQAGNGFNQQAGQAPAPQNAPQGSNMGNYPNQPQNGSQGLGTPRKPQPVDTNDLPF</sequence>
<dbReference type="PROSITE" id="PS50935">
    <property type="entry name" value="SSB"/>
    <property type="match status" value="1"/>
</dbReference>
<evidence type="ECO:0000313" key="6">
    <source>
        <dbReference type="Proteomes" id="UP000503169"/>
    </source>
</evidence>
<dbReference type="InterPro" id="IPR012340">
    <property type="entry name" value="NA-bd_OB-fold"/>
</dbReference>
<dbReference type="InterPro" id="IPR011344">
    <property type="entry name" value="ssDNA-bd"/>
</dbReference>
<dbReference type="InterPro" id="IPR000424">
    <property type="entry name" value="Primosome_PriB/ssb"/>
</dbReference>
<dbReference type="SUPFAM" id="SSF50249">
    <property type="entry name" value="Nucleic acid-binding proteins"/>
    <property type="match status" value="1"/>
</dbReference>
<name>A0AAJ4GGF9_LIMFE</name>
<dbReference type="AlphaFoldDB" id="A0AAJ4GGF9"/>
<feature type="compositionally biased region" description="Polar residues" evidence="4">
    <location>
        <begin position="180"/>
        <end position="193"/>
    </location>
</feature>
<dbReference type="GO" id="GO:0006260">
    <property type="term" value="P:DNA replication"/>
    <property type="evidence" value="ECO:0007669"/>
    <property type="project" value="InterPro"/>
</dbReference>
<dbReference type="PANTHER" id="PTHR10302">
    <property type="entry name" value="SINGLE-STRANDED DNA-BINDING PROTEIN"/>
    <property type="match status" value="1"/>
</dbReference>
<dbReference type="EMBL" id="CP050919">
    <property type="protein sequence ID" value="QIX58982.1"/>
    <property type="molecule type" value="Genomic_DNA"/>
</dbReference>
<protein>
    <recommendedName>
        <fullName evidence="3">Single-stranded DNA-binding protein</fullName>
    </recommendedName>
</protein>
<evidence type="ECO:0000256" key="3">
    <source>
        <dbReference type="RuleBase" id="RU000524"/>
    </source>
</evidence>
<dbReference type="RefSeq" id="WP_168183553.1">
    <property type="nucleotide sequence ID" value="NZ_CP050919.1"/>
</dbReference>
<dbReference type="CDD" id="cd04496">
    <property type="entry name" value="SSB_OBF"/>
    <property type="match status" value="1"/>
</dbReference>
<organism evidence="5 6">
    <name type="scientific">Limosilactobacillus fermentum</name>
    <name type="common">Lactobacillus fermentum</name>
    <dbReference type="NCBI Taxonomy" id="1613"/>
    <lineage>
        <taxon>Bacteria</taxon>
        <taxon>Bacillati</taxon>
        <taxon>Bacillota</taxon>
        <taxon>Bacilli</taxon>
        <taxon>Lactobacillales</taxon>
        <taxon>Lactobacillaceae</taxon>
        <taxon>Limosilactobacillus</taxon>
    </lineage>
</organism>
<dbReference type="PANTHER" id="PTHR10302:SF27">
    <property type="entry name" value="SINGLE-STRANDED DNA-BINDING PROTEIN"/>
    <property type="match status" value="1"/>
</dbReference>
<dbReference type="GO" id="GO:0009295">
    <property type="term" value="C:nucleoid"/>
    <property type="evidence" value="ECO:0007669"/>
    <property type="project" value="TreeGrafter"/>
</dbReference>
<evidence type="ECO:0000256" key="4">
    <source>
        <dbReference type="SAM" id="MobiDB-lite"/>
    </source>
</evidence>
<dbReference type="GO" id="GO:0003697">
    <property type="term" value="F:single-stranded DNA binding"/>
    <property type="evidence" value="ECO:0007669"/>
    <property type="project" value="InterPro"/>
</dbReference>
<feature type="region of interest" description="Disordered" evidence="4">
    <location>
        <begin position="106"/>
        <end position="212"/>
    </location>
</feature>
<evidence type="ECO:0000256" key="2">
    <source>
        <dbReference type="PROSITE-ProRule" id="PRU00252"/>
    </source>
</evidence>
<evidence type="ECO:0000256" key="1">
    <source>
        <dbReference type="ARBA" id="ARBA00023125"/>
    </source>
</evidence>
<dbReference type="NCBIfam" id="TIGR00621">
    <property type="entry name" value="ssb"/>
    <property type="match status" value="1"/>
</dbReference>
<proteinExistence type="predicted"/>
<gene>
    <name evidence="5" type="ORF">HCY95_01421</name>
</gene>